<evidence type="ECO:0000256" key="1">
    <source>
        <dbReference type="ARBA" id="ARBA00004448"/>
    </source>
</evidence>
<proteinExistence type="inferred from homology"/>
<dbReference type="RefSeq" id="XP_027204737.1">
    <property type="nucleotide sequence ID" value="XM_027348936.1"/>
</dbReference>
<keyword evidence="11 12" id="KW-0479">Metal-binding</keyword>
<dbReference type="CTD" id="6392"/>
<keyword evidence="6 12" id="KW-0809">Transit peptide</keyword>
<keyword evidence="3 12" id="KW-0813">Transport</keyword>
<organism evidence="13 14">
    <name type="scientific">Dermatophagoides pteronyssinus</name>
    <name type="common">European house dust mite</name>
    <dbReference type="NCBI Taxonomy" id="6956"/>
    <lineage>
        <taxon>Eukaryota</taxon>
        <taxon>Metazoa</taxon>
        <taxon>Ecdysozoa</taxon>
        <taxon>Arthropoda</taxon>
        <taxon>Chelicerata</taxon>
        <taxon>Arachnida</taxon>
        <taxon>Acari</taxon>
        <taxon>Acariformes</taxon>
        <taxon>Sarcoptiformes</taxon>
        <taxon>Astigmata</taxon>
        <taxon>Psoroptidia</taxon>
        <taxon>Analgoidea</taxon>
        <taxon>Pyroglyphidae</taxon>
        <taxon>Dermatophagoidinae</taxon>
        <taxon>Dermatophagoides</taxon>
    </lineage>
</organism>
<keyword evidence="5 12" id="KW-0999">Mitochondrion inner membrane</keyword>
<dbReference type="GO" id="GO:0048039">
    <property type="term" value="F:ubiquinone binding"/>
    <property type="evidence" value="ECO:0007669"/>
    <property type="project" value="TreeGrafter"/>
</dbReference>
<protein>
    <recommendedName>
        <fullName evidence="12">Succinate dehydrogenase [ubiquinone] cytochrome b small subunit</fullName>
    </recommendedName>
</protein>
<keyword evidence="12" id="KW-0816">Tricarboxylic acid cycle</keyword>
<evidence type="ECO:0000256" key="5">
    <source>
        <dbReference type="ARBA" id="ARBA00022792"/>
    </source>
</evidence>
<keyword evidence="9 12" id="KW-0472">Membrane</keyword>
<dbReference type="Proteomes" id="UP000515146">
    <property type="component" value="Unplaced"/>
</dbReference>
<dbReference type="Pfam" id="PF05328">
    <property type="entry name" value="CybS"/>
    <property type="match status" value="1"/>
</dbReference>
<gene>
    <name evidence="14" type="primary">LOC113798404</name>
</gene>
<keyword evidence="13" id="KW-1185">Reference proteome</keyword>
<dbReference type="GO" id="GO:0046872">
    <property type="term" value="F:metal ion binding"/>
    <property type="evidence" value="ECO:0007669"/>
    <property type="project" value="UniProtKB-KW"/>
</dbReference>
<accession>A0A6P6YHM4</accession>
<feature type="binding site" description="axial binding residue" evidence="11">
    <location>
        <position position="112"/>
    </location>
    <ligand>
        <name>heme b</name>
        <dbReference type="ChEBI" id="CHEBI:60344"/>
        <note>ligand shared with SDHC</note>
    </ligand>
    <ligandPart>
        <name>Fe</name>
        <dbReference type="ChEBI" id="CHEBI:18248"/>
    </ligandPart>
</feature>
<keyword evidence="12" id="KW-0249">Electron transport</keyword>
<evidence type="ECO:0000256" key="7">
    <source>
        <dbReference type="ARBA" id="ARBA00022989"/>
    </source>
</evidence>
<dbReference type="AlphaFoldDB" id="A0A6P6YHM4"/>
<dbReference type="PANTHER" id="PTHR13337">
    <property type="entry name" value="SUCCINATE DEHYDROGENASE"/>
    <property type="match status" value="1"/>
</dbReference>
<keyword evidence="8 12" id="KW-0496">Mitochondrion</keyword>
<dbReference type="GO" id="GO:0005743">
    <property type="term" value="C:mitochondrial inner membrane"/>
    <property type="evidence" value="ECO:0007669"/>
    <property type="project" value="UniProtKB-SubCell"/>
</dbReference>
<dbReference type="InParanoid" id="A0A6P6YHM4"/>
<reference evidence="14" key="1">
    <citation type="submission" date="2025-08" db="UniProtKB">
        <authorList>
            <consortium name="RefSeq"/>
        </authorList>
    </citation>
    <scope>IDENTIFICATION</scope>
    <source>
        <strain evidence="14">Airmid</strain>
    </source>
</reference>
<dbReference type="OrthoDB" id="18577at2759"/>
<dbReference type="GO" id="GO:0020037">
    <property type="term" value="F:heme binding"/>
    <property type="evidence" value="ECO:0007669"/>
    <property type="project" value="TreeGrafter"/>
</dbReference>
<keyword evidence="11" id="KW-0408">Iron</keyword>
<evidence type="ECO:0000256" key="2">
    <source>
        <dbReference type="ARBA" id="ARBA00007294"/>
    </source>
</evidence>
<comment type="similarity">
    <text evidence="2 12">Belongs to the CybS family.</text>
</comment>
<comment type="function">
    <text evidence="12">Membrane-anchoring subunit of succinate dehydrogenase (SDH) that is involved in complex II of the mitochondrial electron transport chain and is responsible for transferring electrons from succinate to ubiquinone (coenzyme Q).</text>
</comment>
<dbReference type="KEGG" id="dpte:113798404"/>
<evidence type="ECO:0000256" key="10">
    <source>
        <dbReference type="PIRSR" id="PIRSR607992-1"/>
    </source>
</evidence>
<feature type="binding site" evidence="10">
    <location>
        <position position="124"/>
    </location>
    <ligand>
        <name>a ubiquinone</name>
        <dbReference type="ChEBI" id="CHEBI:16389"/>
        <note>ligand shared with IP/SDHB</note>
    </ligand>
</feature>
<evidence type="ECO:0000256" key="8">
    <source>
        <dbReference type="ARBA" id="ARBA00023128"/>
    </source>
</evidence>
<evidence type="ECO:0000256" key="9">
    <source>
        <dbReference type="ARBA" id="ARBA00023136"/>
    </source>
</evidence>
<evidence type="ECO:0000256" key="11">
    <source>
        <dbReference type="PIRSR" id="PIRSR607992-2"/>
    </source>
</evidence>
<evidence type="ECO:0000256" key="4">
    <source>
        <dbReference type="ARBA" id="ARBA00022692"/>
    </source>
</evidence>
<keyword evidence="12" id="KW-0349">Heme</keyword>
<dbReference type="InterPro" id="IPR034804">
    <property type="entry name" value="SQR/QFR_C/D"/>
</dbReference>
<name>A0A6P6YHM4_DERPT</name>
<dbReference type="GO" id="GO:0006099">
    <property type="term" value="P:tricarboxylic acid cycle"/>
    <property type="evidence" value="ECO:0007669"/>
    <property type="project" value="UniProtKB-KW"/>
</dbReference>
<comment type="subcellular location">
    <subcellularLocation>
        <location evidence="1 12">Mitochondrion inner membrane</location>
        <topology evidence="1 12">Multi-pass membrane protein</topology>
    </subcellularLocation>
</comment>
<dbReference type="FunCoup" id="A0A6P6YHM4">
    <property type="interactions" value="718"/>
</dbReference>
<evidence type="ECO:0000313" key="13">
    <source>
        <dbReference type="Proteomes" id="UP000515146"/>
    </source>
</evidence>
<feature type="transmembrane region" description="Helical" evidence="12">
    <location>
        <begin position="75"/>
        <end position="94"/>
    </location>
</feature>
<evidence type="ECO:0000256" key="12">
    <source>
        <dbReference type="RuleBase" id="RU364031"/>
    </source>
</evidence>
<keyword evidence="7 12" id="KW-1133">Transmembrane helix</keyword>
<evidence type="ECO:0000256" key="6">
    <source>
        <dbReference type="ARBA" id="ARBA00022946"/>
    </source>
</evidence>
<feature type="transmembrane region" description="Helical" evidence="12">
    <location>
        <begin position="137"/>
        <end position="156"/>
    </location>
</feature>
<dbReference type="InterPro" id="IPR007992">
    <property type="entry name" value="CybS"/>
</dbReference>
<evidence type="ECO:0000256" key="3">
    <source>
        <dbReference type="ARBA" id="ARBA00022448"/>
    </source>
</evidence>
<evidence type="ECO:0000313" key="14">
    <source>
        <dbReference type="RefSeq" id="XP_027204737.1"/>
    </source>
</evidence>
<dbReference type="OMA" id="IWIFERV"/>
<dbReference type="PANTHER" id="PTHR13337:SF2">
    <property type="entry name" value="SUCCINATE DEHYDROGENASE [UBIQUINONE] CYTOCHROME B SMALL SUBUNIT, MITOCHONDRIAL"/>
    <property type="match status" value="1"/>
</dbReference>
<comment type="caution">
    <text evidence="12">Lacks conserved residue(s) required for the propagation of feature annotation.</text>
</comment>
<dbReference type="GO" id="GO:0006121">
    <property type="term" value="P:mitochondrial electron transport, succinate to ubiquinone"/>
    <property type="evidence" value="ECO:0007669"/>
    <property type="project" value="TreeGrafter"/>
</dbReference>
<keyword evidence="4 12" id="KW-0812">Transmembrane</keyword>
<dbReference type="Gene3D" id="1.20.1300.10">
    <property type="entry name" value="Fumarate reductase/succinate dehydrogenase, transmembrane subunit"/>
    <property type="match status" value="1"/>
</dbReference>
<sequence length="173" mass="19236">MSLIIRLVAKNARQHQIIIRNIHSKTITTTNIQQSFRPLLSRSSLLLNQIQKPAIKFNAQRLLSSSSGVHNHAKIWVIEKIVSAALLAIIPAALIYPNPILDYCLAFSLVIHCHWGFEAIVVDYIRPSLVGNVLPKISLLSLYLVSMVALAGLFYLNYSDVGTATAIKMFAKM</sequence>